<evidence type="ECO:0000259" key="9">
    <source>
        <dbReference type="Pfam" id="PF02897"/>
    </source>
</evidence>
<dbReference type="InterPro" id="IPR001375">
    <property type="entry name" value="Peptidase_S9_cat"/>
</dbReference>
<dbReference type="PANTHER" id="PTHR42881:SF2">
    <property type="entry name" value="PROLYL ENDOPEPTIDASE"/>
    <property type="match status" value="1"/>
</dbReference>
<dbReference type="InterPro" id="IPR002471">
    <property type="entry name" value="Pept_S9_AS"/>
</dbReference>
<dbReference type="AlphaFoldDB" id="A0A1D1VT69"/>
<dbReference type="Gene3D" id="2.130.10.120">
    <property type="entry name" value="Prolyl oligopeptidase, N-terminal domain"/>
    <property type="match status" value="1"/>
</dbReference>
<reference evidence="10 11" key="1">
    <citation type="journal article" date="2016" name="Nat. Commun.">
        <title>Extremotolerant tardigrade genome and improved radiotolerance of human cultured cells by tardigrade-unique protein.</title>
        <authorList>
            <person name="Hashimoto T."/>
            <person name="Horikawa D.D."/>
            <person name="Saito Y."/>
            <person name="Kuwahara H."/>
            <person name="Kozuka-Hata H."/>
            <person name="Shin-I T."/>
            <person name="Minakuchi Y."/>
            <person name="Ohishi K."/>
            <person name="Motoyama A."/>
            <person name="Aizu T."/>
            <person name="Enomoto A."/>
            <person name="Kondo K."/>
            <person name="Tanaka S."/>
            <person name="Hara Y."/>
            <person name="Koshikawa S."/>
            <person name="Sagara H."/>
            <person name="Miura T."/>
            <person name="Yokobori S."/>
            <person name="Miyagawa K."/>
            <person name="Suzuki Y."/>
            <person name="Kubo T."/>
            <person name="Oyama M."/>
            <person name="Kohara Y."/>
            <person name="Fujiyama A."/>
            <person name="Arakawa K."/>
            <person name="Katayama T."/>
            <person name="Toyoda A."/>
            <person name="Kunieda T."/>
        </authorList>
    </citation>
    <scope>NUCLEOTIDE SEQUENCE [LARGE SCALE GENOMIC DNA]</scope>
    <source>
        <strain evidence="10 11">YOKOZUNA-1</strain>
    </source>
</reference>
<protein>
    <recommendedName>
        <fullName evidence="3 7">Prolyl endopeptidase</fullName>
        <ecNumber evidence="7">3.4.21.-</ecNumber>
    </recommendedName>
</protein>
<dbReference type="InterPro" id="IPR023302">
    <property type="entry name" value="Pept_S9A_N"/>
</dbReference>
<dbReference type="GO" id="GO:0005829">
    <property type="term" value="C:cytosol"/>
    <property type="evidence" value="ECO:0007669"/>
    <property type="project" value="TreeGrafter"/>
</dbReference>
<keyword evidence="4 7" id="KW-0645">Protease</keyword>
<gene>
    <name evidence="10" type="primary">RvY_13822-1</name>
    <name evidence="10" type="synonym">RvY_13822.1</name>
    <name evidence="10" type="ORF">RvY_13822</name>
</gene>
<dbReference type="InterPro" id="IPR051167">
    <property type="entry name" value="Prolyl_oligopep/macrocyclase"/>
</dbReference>
<evidence type="ECO:0000259" key="8">
    <source>
        <dbReference type="Pfam" id="PF00326"/>
    </source>
</evidence>
<evidence type="ECO:0000256" key="6">
    <source>
        <dbReference type="ARBA" id="ARBA00022825"/>
    </source>
</evidence>
<dbReference type="PANTHER" id="PTHR42881">
    <property type="entry name" value="PROLYL ENDOPEPTIDASE"/>
    <property type="match status" value="1"/>
</dbReference>
<keyword evidence="6 7" id="KW-0720">Serine protease</keyword>
<keyword evidence="11" id="KW-1185">Reference proteome</keyword>
<evidence type="ECO:0000313" key="10">
    <source>
        <dbReference type="EMBL" id="GAV03393.1"/>
    </source>
</evidence>
<dbReference type="GO" id="GO:0070012">
    <property type="term" value="F:oligopeptidase activity"/>
    <property type="evidence" value="ECO:0007669"/>
    <property type="project" value="TreeGrafter"/>
</dbReference>
<evidence type="ECO:0000256" key="4">
    <source>
        <dbReference type="ARBA" id="ARBA00022670"/>
    </source>
</evidence>
<dbReference type="GO" id="GO:0004252">
    <property type="term" value="F:serine-type endopeptidase activity"/>
    <property type="evidence" value="ECO:0007669"/>
    <property type="project" value="UniProtKB-UniRule"/>
</dbReference>
<name>A0A1D1VT69_RAMVA</name>
<evidence type="ECO:0000256" key="1">
    <source>
        <dbReference type="ARBA" id="ARBA00001070"/>
    </source>
</evidence>
<dbReference type="InterPro" id="IPR002470">
    <property type="entry name" value="Peptidase_S9A"/>
</dbReference>
<feature type="domain" description="Peptidase S9 prolyl oligopeptidase catalytic" evidence="8">
    <location>
        <begin position="572"/>
        <end position="787"/>
    </location>
</feature>
<dbReference type="EC" id="3.4.21.-" evidence="7"/>
<dbReference type="GO" id="GO:0006508">
    <property type="term" value="P:proteolysis"/>
    <property type="evidence" value="ECO:0007669"/>
    <property type="project" value="UniProtKB-KW"/>
</dbReference>
<keyword evidence="5 7" id="KW-0378">Hydrolase</keyword>
<dbReference type="FunFam" id="2.130.10.120:FF:000001">
    <property type="entry name" value="Prolyl endopeptidase"/>
    <property type="match status" value="1"/>
</dbReference>
<evidence type="ECO:0000256" key="5">
    <source>
        <dbReference type="ARBA" id="ARBA00022801"/>
    </source>
</evidence>
<dbReference type="PRINTS" id="PR00862">
    <property type="entry name" value="PROLIGOPTASE"/>
</dbReference>
<dbReference type="Proteomes" id="UP000186922">
    <property type="component" value="Unassembled WGS sequence"/>
</dbReference>
<dbReference type="Pfam" id="PF00326">
    <property type="entry name" value="Peptidase_S9"/>
    <property type="match status" value="1"/>
</dbReference>
<dbReference type="Pfam" id="PF02897">
    <property type="entry name" value="Peptidase_S9_N"/>
    <property type="match status" value="1"/>
</dbReference>
<feature type="domain" description="Peptidase S9A N-terminal" evidence="9">
    <location>
        <begin position="88"/>
        <end position="498"/>
    </location>
</feature>
<dbReference type="SUPFAM" id="SSF50993">
    <property type="entry name" value="Peptidase/esterase 'gauge' domain"/>
    <property type="match status" value="1"/>
</dbReference>
<dbReference type="PROSITE" id="PS00708">
    <property type="entry name" value="PRO_ENDOPEP_SER"/>
    <property type="match status" value="1"/>
</dbReference>
<comment type="similarity">
    <text evidence="2 7">Belongs to the peptidase S9A family.</text>
</comment>
<dbReference type="Gene3D" id="3.40.50.1820">
    <property type="entry name" value="alpha/beta hydrolase"/>
    <property type="match status" value="1"/>
</dbReference>
<evidence type="ECO:0000256" key="2">
    <source>
        <dbReference type="ARBA" id="ARBA00005228"/>
    </source>
</evidence>
<dbReference type="STRING" id="947166.A0A1D1VT69"/>
<sequence length="795" mass="90636">MRVATKAYFFCKSKLVSALLSAGKRARQFRTVINQDHQTYLRTPFQEGHRCLTSSVFAARNDYCVRYCTIRSMVHTSQPEADMQFEYPKSRRDESVVEDLHGVKVADPYRWLEDPEAKETKEFVEKQNEITNKYLHDYEHYDNVKSLVTKLHDYPRYGAPNIEGDHVYFMFNSGLQNQAVIYRQKSLMDDSKEVFFDPNTLSEDGTTALSQTSWSEDGRLMGYMLSAGGSDWRTTKILDASSKENLPDVLERVKFSCFGWTHDHKGFFYNMYPEVTTEQATGTSTSSDYNQKLYYHVLGTPQSEDVLCAEFPDNPNWKGSASVTDDGNYVLLSISRSCESKNGLWYCDLRKTDGKIEDILPWVKLFEDFDAEYDVITNEGTLFYIKTNLDAKNHRIIVVDVADAKKGNWKELIPENPKYFLEWACCAAGDKLVLHYIEDVKSAMYVHELSSGKRLHTFDLGCSAVMQVSCKKKLPQFFYKLQSFTNPGTVYLCDMSRPDFPSTVFREIKSAAFDPNEYETTQVFYPSADGVKVPMFITHRKGLKPSEETPCLLYAYGGFHIAVQPYFSARFVSFLKAFDGIFAVANIRGGSEYGEEWWINGSLKNKQNCFTDFQCAAEYLYKEEYTSAKKLAIMGGSNGGLLVGACSNQRPELFGAAIPMVGVMDMLRFHKFTIGHYWTSDYGNPDVKEDFDVVMKYSPLHNIKKPEDDVQYPATLVVTADHDDRVSPLHSLKYVAQLQHVVCADQKQKKPLMVRVETKAGHGAGKSTTKIIEEIVDCLVFCAKALQYEWKGPQT</sequence>
<dbReference type="OrthoDB" id="248387at2759"/>
<comment type="caution">
    <text evidence="10">The sequence shown here is derived from an EMBL/GenBank/DDBJ whole genome shotgun (WGS) entry which is preliminary data.</text>
</comment>
<comment type="catalytic activity">
    <reaction evidence="1">
        <text>Hydrolysis of Pro-|-Xaa &gt;&gt; Ala-|-Xaa in oligopeptides.</text>
        <dbReference type="EC" id="3.4.21.26"/>
    </reaction>
</comment>
<dbReference type="InterPro" id="IPR029058">
    <property type="entry name" value="AB_hydrolase_fold"/>
</dbReference>
<accession>A0A1D1VT69</accession>
<dbReference type="FunFam" id="3.40.50.1820:FF:000005">
    <property type="entry name" value="Prolyl endopeptidase"/>
    <property type="match status" value="1"/>
</dbReference>
<evidence type="ECO:0000256" key="7">
    <source>
        <dbReference type="RuleBase" id="RU368024"/>
    </source>
</evidence>
<proteinExistence type="inferred from homology"/>
<dbReference type="EMBL" id="BDGG01000009">
    <property type="protein sequence ID" value="GAV03393.1"/>
    <property type="molecule type" value="Genomic_DNA"/>
</dbReference>
<organism evidence="10 11">
    <name type="scientific">Ramazzottius varieornatus</name>
    <name type="common">Water bear</name>
    <name type="synonym">Tardigrade</name>
    <dbReference type="NCBI Taxonomy" id="947166"/>
    <lineage>
        <taxon>Eukaryota</taxon>
        <taxon>Metazoa</taxon>
        <taxon>Ecdysozoa</taxon>
        <taxon>Tardigrada</taxon>
        <taxon>Eutardigrada</taxon>
        <taxon>Parachela</taxon>
        <taxon>Hypsibioidea</taxon>
        <taxon>Ramazzottiidae</taxon>
        <taxon>Ramazzottius</taxon>
    </lineage>
</organism>
<evidence type="ECO:0000256" key="3">
    <source>
        <dbReference type="ARBA" id="ARBA00016310"/>
    </source>
</evidence>
<dbReference type="SUPFAM" id="SSF53474">
    <property type="entry name" value="alpha/beta-Hydrolases"/>
    <property type="match status" value="1"/>
</dbReference>
<evidence type="ECO:0000313" key="11">
    <source>
        <dbReference type="Proteomes" id="UP000186922"/>
    </source>
</evidence>